<evidence type="ECO:0000256" key="1">
    <source>
        <dbReference type="SAM" id="Phobius"/>
    </source>
</evidence>
<accession>A0AAV5IP75</accession>
<name>A0AAV5IP75_9ROSI</name>
<dbReference type="Proteomes" id="UP001054252">
    <property type="component" value="Unassembled WGS sequence"/>
</dbReference>
<feature type="transmembrane region" description="Helical" evidence="1">
    <location>
        <begin position="68"/>
        <end position="94"/>
    </location>
</feature>
<evidence type="ECO:0000313" key="2">
    <source>
        <dbReference type="EMBL" id="GKV01699.1"/>
    </source>
</evidence>
<organism evidence="2 3">
    <name type="scientific">Rubroshorea leprosula</name>
    <dbReference type="NCBI Taxonomy" id="152421"/>
    <lineage>
        <taxon>Eukaryota</taxon>
        <taxon>Viridiplantae</taxon>
        <taxon>Streptophyta</taxon>
        <taxon>Embryophyta</taxon>
        <taxon>Tracheophyta</taxon>
        <taxon>Spermatophyta</taxon>
        <taxon>Magnoliopsida</taxon>
        <taxon>eudicotyledons</taxon>
        <taxon>Gunneridae</taxon>
        <taxon>Pentapetalae</taxon>
        <taxon>rosids</taxon>
        <taxon>malvids</taxon>
        <taxon>Malvales</taxon>
        <taxon>Dipterocarpaceae</taxon>
        <taxon>Rubroshorea</taxon>
    </lineage>
</organism>
<protein>
    <submittedName>
        <fullName evidence="2">Uncharacterized protein</fullName>
    </submittedName>
</protein>
<keyword evidence="1" id="KW-0812">Transmembrane</keyword>
<comment type="caution">
    <text evidence="2">The sequence shown here is derived from an EMBL/GenBank/DDBJ whole genome shotgun (WGS) entry which is preliminary data.</text>
</comment>
<keyword evidence="1" id="KW-1133">Transmembrane helix</keyword>
<proteinExistence type="predicted"/>
<keyword evidence="1" id="KW-0472">Membrane</keyword>
<sequence>MDTSLGGDDLIVNLLSFHGLQGEGVVFEIPDAPCPILLFFSFLPAAATQKKKKENPAMPLRNRIRICLALLLIVRLLLLCGCDLFGLLLAAGLFPPAAPVLAGELCDPACGDYTPANSAPASGC</sequence>
<reference evidence="2 3" key="1">
    <citation type="journal article" date="2021" name="Commun. Biol.">
        <title>The genome of Shorea leprosula (Dipterocarpaceae) highlights the ecological relevance of drought in aseasonal tropical rainforests.</title>
        <authorList>
            <person name="Ng K.K.S."/>
            <person name="Kobayashi M.J."/>
            <person name="Fawcett J.A."/>
            <person name="Hatakeyama M."/>
            <person name="Paape T."/>
            <person name="Ng C.H."/>
            <person name="Ang C.C."/>
            <person name="Tnah L.H."/>
            <person name="Lee C.T."/>
            <person name="Nishiyama T."/>
            <person name="Sese J."/>
            <person name="O'Brien M.J."/>
            <person name="Copetti D."/>
            <person name="Mohd Noor M.I."/>
            <person name="Ong R.C."/>
            <person name="Putra M."/>
            <person name="Sireger I.Z."/>
            <person name="Indrioko S."/>
            <person name="Kosugi Y."/>
            <person name="Izuno A."/>
            <person name="Isagi Y."/>
            <person name="Lee S.L."/>
            <person name="Shimizu K.K."/>
        </authorList>
    </citation>
    <scope>NUCLEOTIDE SEQUENCE [LARGE SCALE GENOMIC DNA]</scope>
    <source>
        <strain evidence="2">214</strain>
    </source>
</reference>
<dbReference type="AlphaFoldDB" id="A0AAV5IP75"/>
<keyword evidence="3" id="KW-1185">Reference proteome</keyword>
<evidence type="ECO:0000313" key="3">
    <source>
        <dbReference type="Proteomes" id="UP001054252"/>
    </source>
</evidence>
<gene>
    <name evidence="2" type="ORF">SLEP1_g14238</name>
</gene>
<dbReference type="EMBL" id="BPVZ01000017">
    <property type="protein sequence ID" value="GKV01699.1"/>
    <property type="molecule type" value="Genomic_DNA"/>
</dbReference>
<feature type="transmembrane region" description="Helical" evidence="1">
    <location>
        <begin position="25"/>
        <end position="47"/>
    </location>
</feature>